<evidence type="ECO:0000256" key="1">
    <source>
        <dbReference type="SAM" id="Phobius"/>
    </source>
</evidence>
<dbReference type="OrthoDB" id="1920692at2759"/>
<dbReference type="AlphaFoldDB" id="A0A5N5TPY4"/>
<feature type="transmembrane region" description="Helical" evidence="1">
    <location>
        <begin position="19"/>
        <end position="40"/>
    </location>
</feature>
<comment type="caution">
    <text evidence="2">The sequence shown here is derived from an EMBL/GenBank/DDBJ whole genome shotgun (WGS) entry which is preliminary data.</text>
</comment>
<sequence length="58" mass="6944">FFLQGKVYISYFIKMWFEVLPTCGIIVTLMYAPTVSWYILHKFAYDNTLREAVELDEE</sequence>
<accession>A0A5N5TPY4</accession>
<feature type="non-terminal residue" evidence="2">
    <location>
        <position position="1"/>
    </location>
</feature>
<keyword evidence="3" id="KW-1185">Reference proteome</keyword>
<organism evidence="2 3">
    <name type="scientific">Armadillidium nasatum</name>
    <dbReference type="NCBI Taxonomy" id="96803"/>
    <lineage>
        <taxon>Eukaryota</taxon>
        <taxon>Metazoa</taxon>
        <taxon>Ecdysozoa</taxon>
        <taxon>Arthropoda</taxon>
        <taxon>Crustacea</taxon>
        <taxon>Multicrustacea</taxon>
        <taxon>Malacostraca</taxon>
        <taxon>Eumalacostraca</taxon>
        <taxon>Peracarida</taxon>
        <taxon>Isopoda</taxon>
        <taxon>Oniscidea</taxon>
        <taxon>Crinocheta</taxon>
        <taxon>Armadillidiidae</taxon>
        <taxon>Armadillidium</taxon>
    </lineage>
</organism>
<keyword evidence="1" id="KW-1133">Transmembrane helix</keyword>
<reference evidence="2 3" key="1">
    <citation type="journal article" date="2019" name="PLoS Biol.">
        <title>Sex chromosomes control vertical transmission of feminizing Wolbachia symbionts in an isopod.</title>
        <authorList>
            <person name="Becking T."/>
            <person name="Chebbi M.A."/>
            <person name="Giraud I."/>
            <person name="Moumen B."/>
            <person name="Laverre T."/>
            <person name="Caubet Y."/>
            <person name="Peccoud J."/>
            <person name="Gilbert C."/>
            <person name="Cordaux R."/>
        </authorList>
    </citation>
    <scope>NUCLEOTIDE SEQUENCE [LARGE SCALE GENOMIC DNA]</scope>
    <source>
        <strain evidence="2">ANa2</strain>
        <tissue evidence="2">Whole body excluding digestive tract and cuticle</tissue>
    </source>
</reference>
<evidence type="ECO:0000313" key="2">
    <source>
        <dbReference type="EMBL" id="KAB7508216.1"/>
    </source>
</evidence>
<protein>
    <submittedName>
        <fullName evidence="2">Uncharacterized protein</fullName>
    </submittedName>
</protein>
<dbReference type="EMBL" id="SEYY01000010">
    <property type="protein sequence ID" value="KAB7508216.1"/>
    <property type="molecule type" value="Genomic_DNA"/>
</dbReference>
<dbReference type="Pfam" id="PF15879">
    <property type="entry name" value="MWFE"/>
    <property type="match status" value="1"/>
</dbReference>
<keyword evidence="1" id="KW-0812">Transmembrane</keyword>
<evidence type="ECO:0000313" key="3">
    <source>
        <dbReference type="Proteomes" id="UP000326759"/>
    </source>
</evidence>
<proteinExistence type="predicted"/>
<name>A0A5N5TPY4_9CRUS</name>
<dbReference type="InterPro" id="IPR017384">
    <property type="entry name" value="NADH_Ub_cplx-1_asu_su-1"/>
</dbReference>
<keyword evidence="1" id="KW-0472">Membrane</keyword>
<dbReference type="Proteomes" id="UP000326759">
    <property type="component" value="Unassembled WGS sequence"/>
</dbReference>
<gene>
    <name evidence="2" type="ORF">Anas_02920</name>
</gene>